<feature type="transmembrane region" description="Helical" evidence="6">
    <location>
        <begin position="73"/>
        <end position="95"/>
    </location>
</feature>
<dbReference type="AlphaFoldDB" id="U4LLZ5"/>
<dbReference type="PROSITE" id="PS50850">
    <property type="entry name" value="MFS"/>
    <property type="match status" value="1"/>
</dbReference>
<evidence type="ECO:0000256" key="2">
    <source>
        <dbReference type="ARBA" id="ARBA00010992"/>
    </source>
</evidence>
<evidence type="ECO:0000256" key="3">
    <source>
        <dbReference type="ARBA" id="ARBA00022692"/>
    </source>
</evidence>
<dbReference type="FunFam" id="1.20.1250.20:FF:000117">
    <property type="entry name" value="MFS hexose transporter"/>
    <property type="match status" value="1"/>
</dbReference>
<feature type="transmembrane region" description="Helical" evidence="6">
    <location>
        <begin position="32"/>
        <end position="53"/>
    </location>
</feature>
<feature type="transmembrane region" description="Helical" evidence="6">
    <location>
        <begin position="107"/>
        <end position="128"/>
    </location>
</feature>
<evidence type="ECO:0000256" key="4">
    <source>
        <dbReference type="ARBA" id="ARBA00022989"/>
    </source>
</evidence>
<evidence type="ECO:0000256" key="6">
    <source>
        <dbReference type="SAM" id="Phobius"/>
    </source>
</evidence>
<comment type="subcellular location">
    <subcellularLocation>
        <location evidence="1">Membrane</location>
        <topology evidence="1">Multi-pass membrane protein</topology>
    </subcellularLocation>
</comment>
<comment type="similarity">
    <text evidence="2">Belongs to the major facilitator superfamily. Sugar transporter (TC 2.A.1.1) family.</text>
</comment>
<reference evidence="8 9" key="1">
    <citation type="journal article" date="2013" name="PLoS Genet.">
        <title>The genome and development-dependent transcriptomes of Pyronema confluens: a window into fungal evolution.</title>
        <authorList>
            <person name="Traeger S."/>
            <person name="Altegoer F."/>
            <person name="Freitag M."/>
            <person name="Gabaldon T."/>
            <person name="Kempken F."/>
            <person name="Kumar A."/>
            <person name="Marcet-Houben M."/>
            <person name="Poggeler S."/>
            <person name="Stajich J.E."/>
            <person name="Nowrousian M."/>
        </authorList>
    </citation>
    <scope>NUCLEOTIDE SEQUENCE [LARGE SCALE GENOMIC DNA]</scope>
    <source>
        <strain evidence="9">CBS 100304</strain>
        <tissue evidence="8">Vegetative mycelium</tissue>
    </source>
</reference>
<keyword evidence="9" id="KW-1185">Reference proteome</keyword>
<evidence type="ECO:0000259" key="7">
    <source>
        <dbReference type="PROSITE" id="PS50850"/>
    </source>
</evidence>
<dbReference type="InterPro" id="IPR050360">
    <property type="entry name" value="MFS_Sugar_Transporters"/>
</dbReference>
<organism evidence="8 9">
    <name type="scientific">Pyronema omphalodes (strain CBS 100304)</name>
    <name type="common">Pyronema confluens</name>
    <dbReference type="NCBI Taxonomy" id="1076935"/>
    <lineage>
        <taxon>Eukaryota</taxon>
        <taxon>Fungi</taxon>
        <taxon>Dikarya</taxon>
        <taxon>Ascomycota</taxon>
        <taxon>Pezizomycotina</taxon>
        <taxon>Pezizomycetes</taxon>
        <taxon>Pezizales</taxon>
        <taxon>Pyronemataceae</taxon>
        <taxon>Pyronema</taxon>
    </lineage>
</organism>
<dbReference type="eggNOG" id="KOG0254">
    <property type="taxonomic scope" value="Eukaryota"/>
</dbReference>
<dbReference type="Pfam" id="PF00083">
    <property type="entry name" value="Sugar_tr"/>
    <property type="match status" value="1"/>
</dbReference>
<sequence length="478" mass="53230">MASSLDPNTHRFVDLVAADHTPWYRKPNLTRLYIFLIPAAMGVEWTSGFDGSIMNGLQAVQTWDNYFHQPRGAILGIMNSIYSLGALSMMIFVPWVNDRYGRKASIVVGNIIMVLGAVLQTASVNLGMFLAARFMLGMGIPFALSGGSQLIGELAYQKERPSLTSAFNVSWYIGGIIAAGVTLGTFQIQSDWAWRIPSLLQLLPSGITLIFIWGLPESPRWLISQDRSEEAWEILVKYHGEGDPNSPIVRTEYAEMKATMALDLESKNRTWLELVSTQANLKRCALVAFIGVFSQWSGNGLVSYYLSRVLETVGIKNKRTQNKINLSLNCWNLITGMTASWLVTYTPRRTMYLVSVTGMLITFASWTGASASYAETGSSAAAGAVVGMIFLYYPFYNGAPLTYTYTIEVFPFSMRAKGTVVVQTFSRFASFFNQFVNPIGLENIGWKYYIVYTIWLAVEALGMYTRASIIIAYPTPSW</sequence>
<evidence type="ECO:0000313" key="8">
    <source>
        <dbReference type="EMBL" id="CCX14373.1"/>
    </source>
</evidence>
<feature type="transmembrane region" description="Helical" evidence="6">
    <location>
        <begin position="379"/>
        <end position="396"/>
    </location>
</feature>
<feature type="transmembrane region" description="Helical" evidence="6">
    <location>
        <begin position="134"/>
        <end position="156"/>
    </location>
</feature>
<keyword evidence="5 6" id="KW-0472">Membrane</keyword>
<dbReference type="InterPro" id="IPR005828">
    <property type="entry name" value="MFS_sugar_transport-like"/>
</dbReference>
<dbReference type="Gene3D" id="1.20.1250.20">
    <property type="entry name" value="MFS general substrate transporter like domains"/>
    <property type="match status" value="1"/>
</dbReference>
<evidence type="ECO:0000313" key="9">
    <source>
        <dbReference type="Proteomes" id="UP000018144"/>
    </source>
</evidence>
<dbReference type="SUPFAM" id="SSF103473">
    <property type="entry name" value="MFS general substrate transporter"/>
    <property type="match status" value="1"/>
</dbReference>
<dbReference type="OrthoDB" id="6133115at2759"/>
<feature type="transmembrane region" description="Helical" evidence="6">
    <location>
        <begin position="168"/>
        <end position="188"/>
    </location>
</feature>
<dbReference type="GO" id="GO:0016020">
    <property type="term" value="C:membrane"/>
    <property type="evidence" value="ECO:0007669"/>
    <property type="project" value="UniProtKB-SubCell"/>
</dbReference>
<feature type="transmembrane region" description="Helical" evidence="6">
    <location>
        <begin position="194"/>
        <end position="215"/>
    </location>
</feature>
<gene>
    <name evidence="8" type="ORF">PCON_13966</name>
</gene>
<feature type="transmembrane region" description="Helical" evidence="6">
    <location>
        <begin position="352"/>
        <end position="373"/>
    </location>
</feature>
<dbReference type="GO" id="GO:0005351">
    <property type="term" value="F:carbohydrate:proton symporter activity"/>
    <property type="evidence" value="ECO:0007669"/>
    <property type="project" value="TreeGrafter"/>
</dbReference>
<dbReference type="InterPro" id="IPR020846">
    <property type="entry name" value="MFS_dom"/>
</dbReference>
<dbReference type="OMA" id="SHYTHIT"/>
<dbReference type="EMBL" id="HF935967">
    <property type="protein sequence ID" value="CCX14373.1"/>
    <property type="molecule type" value="Genomic_DNA"/>
</dbReference>
<dbReference type="Proteomes" id="UP000018144">
    <property type="component" value="Unassembled WGS sequence"/>
</dbReference>
<evidence type="ECO:0000256" key="1">
    <source>
        <dbReference type="ARBA" id="ARBA00004141"/>
    </source>
</evidence>
<name>U4LLZ5_PYROM</name>
<protein>
    <submittedName>
        <fullName evidence="8">Similar to Lactose permease acc. no. P07921</fullName>
    </submittedName>
</protein>
<keyword evidence="3 6" id="KW-0812">Transmembrane</keyword>
<dbReference type="InterPro" id="IPR036259">
    <property type="entry name" value="MFS_trans_sf"/>
</dbReference>
<dbReference type="PANTHER" id="PTHR48022:SF29">
    <property type="entry name" value="SUGAR TRANSPORTER, PUTATIVE (AFU_ORTHOLOGUE AFUA_6G14500)-RELATED"/>
    <property type="match status" value="1"/>
</dbReference>
<accession>U4LLZ5</accession>
<evidence type="ECO:0000256" key="5">
    <source>
        <dbReference type="ARBA" id="ARBA00023136"/>
    </source>
</evidence>
<proteinExistence type="inferred from homology"/>
<feature type="domain" description="Major facilitator superfamily (MFS) profile" evidence="7">
    <location>
        <begin position="36"/>
        <end position="477"/>
    </location>
</feature>
<keyword evidence="4 6" id="KW-1133">Transmembrane helix</keyword>
<feature type="transmembrane region" description="Helical" evidence="6">
    <location>
        <begin position="449"/>
        <end position="473"/>
    </location>
</feature>
<dbReference type="PANTHER" id="PTHR48022">
    <property type="entry name" value="PLASTIDIC GLUCOSE TRANSPORTER 4"/>
    <property type="match status" value="1"/>
</dbReference>